<evidence type="ECO:0000256" key="5">
    <source>
        <dbReference type="ARBA" id="ARBA00022692"/>
    </source>
</evidence>
<keyword evidence="12" id="KW-0131">Cell cycle</keyword>
<dbReference type="CDD" id="cd06576">
    <property type="entry name" value="PASTA_Pbp2x-like_1"/>
    <property type="match status" value="1"/>
</dbReference>
<dbReference type="InterPro" id="IPR005311">
    <property type="entry name" value="PBP_dimer"/>
</dbReference>
<comment type="function">
    <text evidence="14">A transpeptidase that forms peptide cross-links between adjacent glycan strands in cell wall peptidoglycan (PG). Part of the divisome machinery that synthesizes the septal cross wall. Beta-lactams inactivate the PBPs by acylating an essential serine residue in the active site of these proteins.</text>
</comment>
<evidence type="ECO:0000256" key="2">
    <source>
        <dbReference type="ARBA" id="ARBA00007171"/>
    </source>
</evidence>
<feature type="transmembrane region" description="Helical" evidence="15">
    <location>
        <begin position="21"/>
        <end position="43"/>
    </location>
</feature>
<dbReference type="Proteomes" id="UP000033491">
    <property type="component" value="Unassembled WGS sequence"/>
</dbReference>
<proteinExistence type="inferred from homology"/>
<evidence type="ECO:0000256" key="15">
    <source>
        <dbReference type="SAM" id="Phobius"/>
    </source>
</evidence>
<dbReference type="PROSITE" id="PS51178">
    <property type="entry name" value="PASTA"/>
    <property type="match status" value="2"/>
</dbReference>
<reference evidence="17 18" key="1">
    <citation type="submission" date="2015-03" db="EMBL/GenBank/DDBJ databases">
        <authorList>
            <person name="Zheng J."/>
            <person name="Ganezle M."/>
        </authorList>
    </citation>
    <scope>NUCLEOTIDE SEQUENCE [LARGE SCALE GENOMIC DNA]</scope>
    <source>
        <strain evidence="17 18">LP38</strain>
    </source>
</reference>
<evidence type="ECO:0000256" key="13">
    <source>
        <dbReference type="ARBA" id="ARBA00023316"/>
    </source>
</evidence>
<evidence type="ECO:0000256" key="4">
    <source>
        <dbReference type="ARBA" id="ARBA00022618"/>
    </source>
</evidence>
<dbReference type="InterPro" id="IPR036138">
    <property type="entry name" value="PBP_dimer_sf"/>
</dbReference>
<evidence type="ECO:0000256" key="8">
    <source>
        <dbReference type="ARBA" id="ARBA00022984"/>
    </source>
</evidence>
<dbReference type="AlphaFoldDB" id="A0A0F3RQL0"/>
<dbReference type="Gene3D" id="2.20.70.70">
    <property type="match status" value="1"/>
</dbReference>
<keyword evidence="3" id="KW-1003">Cell membrane</keyword>
<dbReference type="Gene3D" id="3.30.70.2110">
    <property type="match status" value="1"/>
</dbReference>
<keyword evidence="6" id="KW-0677">Repeat</keyword>
<dbReference type="CDD" id="cd06575">
    <property type="entry name" value="PASTA_Pbp2x-like_2"/>
    <property type="match status" value="1"/>
</dbReference>
<keyword evidence="5 15" id="KW-0812">Transmembrane</keyword>
<evidence type="ECO:0000256" key="12">
    <source>
        <dbReference type="ARBA" id="ARBA00023306"/>
    </source>
</evidence>
<dbReference type="FunFam" id="3.40.710.10:FF:000095">
    <property type="entry name" value="Penicillin-binding protein 2x"/>
    <property type="match status" value="1"/>
</dbReference>
<dbReference type="GO" id="GO:0071555">
    <property type="term" value="P:cell wall organization"/>
    <property type="evidence" value="ECO:0007669"/>
    <property type="project" value="UniProtKB-KW"/>
</dbReference>
<sequence length="719" mass="78069">MNNSPQRPPMKNSYTRRNRKHFGQFLFLVFFVLFCVIVGRFAYISIGKKVQNVNLSAAAQRLYTANETLKAKRGTIYDANNQPIAEDTSVYSLYVVLDKRQTGLNGQKLYATNKEKIATVLAKYLPISRKKALATLNPSNKNAFQVEFGTAGQNISLSTKQKIQSYHLSGINFVQQESRLYPNGVFASHLIGLAQAQTANGQTTLKGTMGIEQAFNKELTGTDGSQKIKKDMYGYQLPGTKQKYKKAQNGDNVYTTLDTRLQTLLETEMSSVQDQVKANSMNAVLMNAKTGAILAATQRPTFNATTKSGLNQVWRNTLVQDAYEPGSTMKIFTLASSINSGHYNGNATYQSGRYTIGNQVVPDWNTSGWGTITYNKGFAVSSNVAMAHLEQQMGAKTWKSYIKRFHFLQSTNSGLPGELSGNIAFTRPIEQADTAFGQGIQVTVFQMMQALSAISNNGQMMKPYVISKVVDPNTHKTVKSYSPTTVGQPVSASTAKAVRKHMEDVVYKSYGIGSDYKMSGYKVAVKTGTAQVSNGSSGYLSGDDNYLYSVAAMVPANNPKYVMYITMKQPHLGSKTATQLLASIMKPVMARALQEDTTATTKTVKMPTVTGKTVTAATKQLNKAGATVTVLGSGTQVKQQSVSAGTSLYDQQRIFLSTGGTVTLPSLTGWSKGDVVKLAQLVGIKLTVNGDGYVTKQSLKSGATVASGSNLTVTLKQNK</sequence>
<dbReference type="InterPro" id="IPR001460">
    <property type="entry name" value="PCN-bd_Tpept"/>
</dbReference>
<evidence type="ECO:0000256" key="10">
    <source>
        <dbReference type="ARBA" id="ARBA00023136"/>
    </source>
</evidence>
<dbReference type="Pfam" id="PF03793">
    <property type="entry name" value="PASTA"/>
    <property type="match status" value="2"/>
</dbReference>
<dbReference type="Pfam" id="PF00905">
    <property type="entry name" value="Transpeptidase"/>
    <property type="match status" value="1"/>
</dbReference>
<dbReference type="RefSeq" id="WP_045808022.1">
    <property type="nucleotide sequence ID" value="NZ_JZCR01000021.1"/>
</dbReference>
<protein>
    <submittedName>
        <fullName evidence="17">Penicillin-binding protein</fullName>
    </submittedName>
</protein>
<dbReference type="GO" id="GO:0008360">
    <property type="term" value="P:regulation of cell shape"/>
    <property type="evidence" value="ECO:0007669"/>
    <property type="project" value="UniProtKB-KW"/>
</dbReference>
<evidence type="ECO:0000256" key="9">
    <source>
        <dbReference type="ARBA" id="ARBA00022989"/>
    </source>
</evidence>
<keyword evidence="7" id="KW-0133">Cell shape</keyword>
<evidence type="ECO:0000313" key="17">
    <source>
        <dbReference type="EMBL" id="KJW12298.1"/>
    </source>
</evidence>
<dbReference type="InterPro" id="IPR050515">
    <property type="entry name" value="Beta-lactam/transpept"/>
</dbReference>
<feature type="domain" description="PASTA" evidence="16">
    <location>
        <begin position="660"/>
        <end position="717"/>
    </location>
</feature>
<evidence type="ECO:0000256" key="3">
    <source>
        <dbReference type="ARBA" id="ARBA00022475"/>
    </source>
</evidence>
<dbReference type="PATRIC" id="fig|216463.3.peg.1347"/>
<dbReference type="Pfam" id="PF03717">
    <property type="entry name" value="PBP_dimer"/>
    <property type="match status" value="1"/>
</dbReference>
<keyword evidence="13" id="KW-0961">Cell wall biogenesis/degradation</keyword>
<comment type="similarity">
    <text evidence="2">Belongs to the transpeptidase family.</text>
</comment>
<dbReference type="Gene3D" id="3.90.1310.10">
    <property type="entry name" value="Penicillin-binding protein 2a (Domain 2)"/>
    <property type="match status" value="1"/>
</dbReference>
<dbReference type="GO" id="GO:0009252">
    <property type="term" value="P:peptidoglycan biosynthetic process"/>
    <property type="evidence" value="ECO:0007669"/>
    <property type="project" value="UniProtKB-KW"/>
</dbReference>
<name>A0A0F3RQL0_9LACO</name>
<accession>A0A0F3RQL0</accession>
<dbReference type="SUPFAM" id="SSF54184">
    <property type="entry name" value="Penicillin-binding protein 2x (pbp-2x), c-terminal domain"/>
    <property type="match status" value="2"/>
</dbReference>
<dbReference type="GO" id="GO:0005886">
    <property type="term" value="C:plasma membrane"/>
    <property type="evidence" value="ECO:0007669"/>
    <property type="project" value="UniProtKB-SubCell"/>
</dbReference>
<dbReference type="GO" id="GO:0046677">
    <property type="term" value="P:response to antibiotic"/>
    <property type="evidence" value="ECO:0007669"/>
    <property type="project" value="UniProtKB-KW"/>
</dbReference>
<evidence type="ECO:0000256" key="14">
    <source>
        <dbReference type="ARBA" id="ARBA00055980"/>
    </source>
</evidence>
<keyword evidence="9 15" id="KW-1133">Transmembrane helix</keyword>
<dbReference type="InterPro" id="IPR012338">
    <property type="entry name" value="Beta-lactam/transpept-like"/>
</dbReference>
<dbReference type="PANTHER" id="PTHR30627">
    <property type="entry name" value="PEPTIDOGLYCAN D,D-TRANSPEPTIDASE"/>
    <property type="match status" value="1"/>
</dbReference>
<comment type="caution">
    <text evidence="17">The sequence shown here is derived from an EMBL/GenBank/DDBJ whole genome shotgun (WGS) entry which is preliminary data.</text>
</comment>
<evidence type="ECO:0000256" key="1">
    <source>
        <dbReference type="ARBA" id="ARBA00004162"/>
    </source>
</evidence>
<dbReference type="SUPFAM" id="SSF56519">
    <property type="entry name" value="Penicillin binding protein dimerisation domain"/>
    <property type="match status" value="1"/>
</dbReference>
<evidence type="ECO:0000256" key="11">
    <source>
        <dbReference type="ARBA" id="ARBA00023251"/>
    </source>
</evidence>
<dbReference type="SMART" id="SM00740">
    <property type="entry name" value="PASTA"/>
    <property type="match status" value="2"/>
</dbReference>
<dbReference type="GO" id="GO:0051301">
    <property type="term" value="P:cell division"/>
    <property type="evidence" value="ECO:0007669"/>
    <property type="project" value="UniProtKB-KW"/>
</dbReference>
<dbReference type="Gene3D" id="3.40.710.10">
    <property type="entry name" value="DD-peptidase/beta-lactamase superfamily"/>
    <property type="match status" value="1"/>
</dbReference>
<evidence type="ECO:0000313" key="18">
    <source>
        <dbReference type="Proteomes" id="UP000033491"/>
    </source>
</evidence>
<keyword evidence="11" id="KW-0046">Antibiotic resistance</keyword>
<dbReference type="STRING" id="216463.VC81_10445"/>
<evidence type="ECO:0000256" key="6">
    <source>
        <dbReference type="ARBA" id="ARBA00022737"/>
    </source>
</evidence>
<organism evidence="17 18">
    <name type="scientific">Levilactobacillus spicheri</name>
    <dbReference type="NCBI Taxonomy" id="216463"/>
    <lineage>
        <taxon>Bacteria</taxon>
        <taxon>Bacillati</taxon>
        <taxon>Bacillota</taxon>
        <taxon>Bacilli</taxon>
        <taxon>Lactobacillales</taxon>
        <taxon>Lactobacillaceae</taxon>
        <taxon>Levilactobacillus</taxon>
    </lineage>
</organism>
<gene>
    <name evidence="17" type="ORF">VC81_10445</name>
</gene>
<dbReference type="SUPFAM" id="SSF56601">
    <property type="entry name" value="beta-lactamase/transpeptidase-like"/>
    <property type="match status" value="1"/>
</dbReference>
<feature type="domain" description="PASTA" evidence="16">
    <location>
        <begin position="600"/>
        <end position="658"/>
    </location>
</feature>
<dbReference type="EMBL" id="JZCR01000021">
    <property type="protein sequence ID" value="KJW12298.1"/>
    <property type="molecule type" value="Genomic_DNA"/>
</dbReference>
<keyword evidence="10 15" id="KW-0472">Membrane</keyword>
<keyword evidence="8" id="KW-0573">Peptidoglycan synthesis</keyword>
<evidence type="ECO:0000259" key="16">
    <source>
        <dbReference type="PROSITE" id="PS51178"/>
    </source>
</evidence>
<keyword evidence="4" id="KW-0132">Cell division</keyword>
<dbReference type="InterPro" id="IPR005543">
    <property type="entry name" value="PASTA_dom"/>
</dbReference>
<comment type="subcellular location">
    <subcellularLocation>
        <location evidence="1">Cell membrane</location>
        <topology evidence="1">Single-pass membrane protein</topology>
    </subcellularLocation>
</comment>
<dbReference type="GO" id="GO:0008658">
    <property type="term" value="F:penicillin binding"/>
    <property type="evidence" value="ECO:0007669"/>
    <property type="project" value="InterPro"/>
</dbReference>
<evidence type="ECO:0000256" key="7">
    <source>
        <dbReference type="ARBA" id="ARBA00022960"/>
    </source>
</evidence>
<dbReference type="PANTHER" id="PTHR30627:SF26">
    <property type="entry name" value="PENICILLIN-BINDING PROTEIN 2B"/>
    <property type="match status" value="1"/>
</dbReference>